<evidence type="ECO:0000313" key="3">
    <source>
        <dbReference type="Proteomes" id="UP000595373"/>
    </source>
</evidence>
<sequence>MGILDNMAQQANAQPQMQQTATLPQTEQTGNMMQMYQFLMQNSMQAIAETAEQRIHEKGPVDGTADLIATAMVSNLQAAQQNGKTIPPQVMLQVAKDIAMQLLQQMGVPEEQLDDVLIDVLFKALDQFGEMSHGMLSAEEEQQYVDMINKISAAEQQRQAQKGENPTALEQAQTGGM</sequence>
<organism evidence="2 3">
    <name type="scientific">Histophilus somni</name>
    <name type="common">Haemophilus somnus</name>
    <dbReference type="NCBI Taxonomy" id="731"/>
    <lineage>
        <taxon>Bacteria</taxon>
        <taxon>Pseudomonadati</taxon>
        <taxon>Pseudomonadota</taxon>
        <taxon>Gammaproteobacteria</taxon>
        <taxon>Pasteurellales</taxon>
        <taxon>Pasteurellaceae</taxon>
        <taxon>Histophilus</taxon>
    </lineage>
</organism>
<evidence type="ECO:0000256" key="1">
    <source>
        <dbReference type="SAM" id="MobiDB-lite"/>
    </source>
</evidence>
<feature type="region of interest" description="Disordered" evidence="1">
    <location>
        <begin position="155"/>
        <end position="177"/>
    </location>
</feature>
<name>A0A9Q6K7N4_HISSO</name>
<dbReference type="OrthoDB" id="5690128at2"/>
<keyword evidence="3" id="KW-1185">Reference proteome</keyword>
<accession>A0A9Q6K7N4</accession>
<dbReference type="EMBL" id="CP066558">
    <property type="protein sequence ID" value="QQF82748.1"/>
    <property type="molecule type" value="Genomic_DNA"/>
</dbReference>
<dbReference type="AlphaFoldDB" id="A0A9Q6K7N4"/>
<dbReference type="RefSeq" id="WP_075294128.1">
    <property type="nucleotide sequence ID" value="NZ_CP018802.1"/>
</dbReference>
<evidence type="ECO:0000313" key="2">
    <source>
        <dbReference type="EMBL" id="QQF82748.1"/>
    </source>
</evidence>
<proteinExistence type="predicted"/>
<dbReference type="Proteomes" id="UP000595373">
    <property type="component" value="Chromosome"/>
</dbReference>
<gene>
    <name evidence="2" type="ORF">JFL49_02180</name>
</gene>
<protein>
    <submittedName>
        <fullName evidence="2">Uncharacterized protein</fullName>
    </submittedName>
</protein>
<feature type="region of interest" description="Disordered" evidence="1">
    <location>
        <begin position="1"/>
        <end position="22"/>
    </location>
</feature>
<reference evidence="2 3" key="1">
    <citation type="submission" date="2020-12" db="EMBL/GenBank/DDBJ databases">
        <title>ASc-MMNZ-VFA-070.</title>
        <authorList>
            <person name="Schryvers A."/>
            <person name="Mostafa Nazari M."/>
            <person name="Farshchi Andisi V."/>
            <person name="Timsit E."/>
            <person name="Walter Morck D."/>
        </authorList>
    </citation>
    <scope>NUCLEOTIDE SEQUENCE [LARGE SCALE GENOMIC DNA]</scope>
    <source>
        <strain evidence="2 3">ASc-MMNZ-VFA-070</strain>
    </source>
</reference>